<dbReference type="Gene3D" id="3.90.79.10">
    <property type="entry name" value="Nucleoside Triphosphate Pyrophosphohydrolase"/>
    <property type="match status" value="1"/>
</dbReference>
<dbReference type="AlphaFoldDB" id="A0A974RWP7"/>
<dbReference type="Pfam" id="PF00293">
    <property type="entry name" value="NUDIX"/>
    <property type="match status" value="1"/>
</dbReference>
<dbReference type="GO" id="GO:0005829">
    <property type="term" value="C:cytosol"/>
    <property type="evidence" value="ECO:0007669"/>
    <property type="project" value="TreeGrafter"/>
</dbReference>
<sequence>MEKKPAILSQRIVTSSRLFKVEELQLRFSNGEERIYERLAGGMRAGAVMVVAMLDKEHFIMIEEYCAGVDDYQLTIPKGLIEKDEDVLAAANRELKEEAGYGAKKLEYVTSLTLSPSYMAQRIQVVLAQDLYPEKLEGDEPEPIIVSTAKLNDLLALSQKPNFTEGRAIAALYIVRDLLISRGELTVC</sequence>
<feature type="domain" description="Nudix hydrolase" evidence="3">
    <location>
        <begin position="41"/>
        <end position="173"/>
    </location>
</feature>
<accession>A0A974RWP7</accession>
<evidence type="ECO:0000256" key="1">
    <source>
        <dbReference type="ARBA" id="ARBA00001946"/>
    </source>
</evidence>
<dbReference type="NCBIfam" id="NF008736">
    <property type="entry name" value="PRK11762.1"/>
    <property type="match status" value="1"/>
</dbReference>
<gene>
    <name evidence="4" type="primary">nudE</name>
    <name evidence="4" type="ORF">JHT90_13790</name>
</gene>
<dbReference type="KEGG" id="eaz:JHT90_13790"/>
<dbReference type="PANTHER" id="PTHR11839">
    <property type="entry name" value="UDP/ADP-SUGAR PYROPHOSPHATASE"/>
    <property type="match status" value="1"/>
</dbReference>
<dbReference type="RefSeq" id="WP_201092030.1">
    <property type="nucleotide sequence ID" value="NZ_CP067393.1"/>
</dbReference>
<keyword evidence="2 4" id="KW-0378">Hydrolase</keyword>
<evidence type="ECO:0000313" key="4">
    <source>
        <dbReference type="EMBL" id="QQP85431.1"/>
    </source>
</evidence>
<keyword evidence="5" id="KW-1185">Reference proteome</keyword>
<evidence type="ECO:0000259" key="3">
    <source>
        <dbReference type="PROSITE" id="PS51462"/>
    </source>
</evidence>
<name>A0A974RWP7_9GAMM</name>
<proteinExistence type="predicted"/>
<dbReference type="EMBL" id="CP067393">
    <property type="protein sequence ID" value="QQP85431.1"/>
    <property type="molecule type" value="Genomic_DNA"/>
</dbReference>
<dbReference type="FunFam" id="3.90.79.10:FF:000006">
    <property type="entry name" value="ADP compounds hydrolase NudE"/>
    <property type="match status" value="1"/>
</dbReference>
<dbReference type="SUPFAM" id="SSF55811">
    <property type="entry name" value="Nudix"/>
    <property type="match status" value="1"/>
</dbReference>
<dbReference type="PROSITE" id="PS51462">
    <property type="entry name" value="NUDIX"/>
    <property type="match status" value="1"/>
</dbReference>
<dbReference type="Proteomes" id="UP000595278">
    <property type="component" value="Chromosome"/>
</dbReference>
<organism evidence="4 5">
    <name type="scientific">Entomomonas asaccharolytica</name>
    <dbReference type="NCBI Taxonomy" id="2785331"/>
    <lineage>
        <taxon>Bacteria</taxon>
        <taxon>Pseudomonadati</taxon>
        <taxon>Pseudomonadota</taxon>
        <taxon>Gammaproteobacteria</taxon>
        <taxon>Pseudomonadales</taxon>
        <taxon>Pseudomonadaceae</taxon>
        <taxon>Entomomonas</taxon>
    </lineage>
</organism>
<evidence type="ECO:0000256" key="2">
    <source>
        <dbReference type="ARBA" id="ARBA00022801"/>
    </source>
</evidence>
<reference evidence="4 5" key="1">
    <citation type="submission" date="2021-01" db="EMBL/GenBank/DDBJ databases">
        <title>Entomomonas sp. F2A isolated from a house cricket (Acheta domesticus).</title>
        <authorList>
            <person name="Spergser J."/>
            <person name="Busse H.-J."/>
        </authorList>
    </citation>
    <scope>NUCLEOTIDE SEQUENCE [LARGE SCALE GENOMIC DNA]</scope>
    <source>
        <strain evidence="4 5">F2A</strain>
    </source>
</reference>
<dbReference type="InterPro" id="IPR020084">
    <property type="entry name" value="NUDIX_hydrolase_CS"/>
</dbReference>
<dbReference type="InterPro" id="IPR000086">
    <property type="entry name" value="NUDIX_hydrolase_dom"/>
</dbReference>
<comment type="cofactor">
    <cofactor evidence="1">
        <name>Mg(2+)</name>
        <dbReference type="ChEBI" id="CHEBI:18420"/>
    </cofactor>
</comment>
<dbReference type="GO" id="GO:0019144">
    <property type="term" value="F:ADP-sugar diphosphatase activity"/>
    <property type="evidence" value="ECO:0007669"/>
    <property type="project" value="TreeGrafter"/>
</dbReference>
<dbReference type="GO" id="GO:0006753">
    <property type="term" value="P:nucleoside phosphate metabolic process"/>
    <property type="evidence" value="ECO:0007669"/>
    <property type="project" value="TreeGrafter"/>
</dbReference>
<dbReference type="GO" id="GO:0019693">
    <property type="term" value="P:ribose phosphate metabolic process"/>
    <property type="evidence" value="ECO:0007669"/>
    <property type="project" value="TreeGrafter"/>
</dbReference>
<dbReference type="InterPro" id="IPR015797">
    <property type="entry name" value="NUDIX_hydrolase-like_dom_sf"/>
</dbReference>
<protein>
    <submittedName>
        <fullName evidence="4">ADP compounds hydrolase NudE</fullName>
    </submittedName>
</protein>
<dbReference type="PROSITE" id="PS00893">
    <property type="entry name" value="NUDIX_BOX"/>
    <property type="match status" value="1"/>
</dbReference>
<evidence type="ECO:0000313" key="5">
    <source>
        <dbReference type="Proteomes" id="UP000595278"/>
    </source>
</evidence>
<dbReference type="PANTHER" id="PTHR11839:SF12">
    <property type="entry name" value="ADP COMPOUNDS HYDROLASE NUDE"/>
    <property type="match status" value="1"/>
</dbReference>